<dbReference type="AlphaFoldDB" id="A0A0N0NIR0"/>
<feature type="transmembrane region" description="Helical" evidence="1">
    <location>
        <begin position="216"/>
        <end position="234"/>
    </location>
</feature>
<feature type="transmembrane region" description="Helical" evidence="1">
    <location>
        <begin position="189"/>
        <end position="210"/>
    </location>
</feature>
<evidence type="ECO:0000313" key="2">
    <source>
        <dbReference type="EMBL" id="KPI36111.1"/>
    </source>
</evidence>
<feature type="transmembrane region" description="Helical" evidence="1">
    <location>
        <begin position="122"/>
        <end position="143"/>
    </location>
</feature>
<keyword evidence="3" id="KW-1185">Reference proteome</keyword>
<proteinExistence type="predicted"/>
<dbReference type="VEuPathDB" id="FungiDB:AB675_8888"/>
<organism evidence="2 3">
    <name type="scientific">Cyphellophora attinorum</name>
    <dbReference type="NCBI Taxonomy" id="1664694"/>
    <lineage>
        <taxon>Eukaryota</taxon>
        <taxon>Fungi</taxon>
        <taxon>Dikarya</taxon>
        <taxon>Ascomycota</taxon>
        <taxon>Pezizomycotina</taxon>
        <taxon>Eurotiomycetes</taxon>
        <taxon>Chaetothyriomycetidae</taxon>
        <taxon>Chaetothyriales</taxon>
        <taxon>Cyphellophoraceae</taxon>
        <taxon>Cyphellophora</taxon>
    </lineage>
</organism>
<dbReference type="GeneID" id="28741252"/>
<protein>
    <recommendedName>
        <fullName evidence="4">Transmembrane protein</fullName>
    </recommendedName>
</protein>
<keyword evidence="1" id="KW-0472">Membrane</keyword>
<name>A0A0N0NIR0_9EURO</name>
<dbReference type="OrthoDB" id="3344043at2759"/>
<keyword evidence="1" id="KW-1133">Transmembrane helix</keyword>
<dbReference type="STRING" id="1664694.A0A0N0NIR0"/>
<evidence type="ECO:0000313" key="3">
    <source>
        <dbReference type="Proteomes" id="UP000038010"/>
    </source>
</evidence>
<dbReference type="RefSeq" id="XP_017996074.1">
    <property type="nucleotide sequence ID" value="XM_018149372.1"/>
</dbReference>
<gene>
    <name evidence="2" type="ORF">AB675_8888</name>
</gene>
<evidence type="ECO:0000256" key="1">
    <source>
        <dbReference type="SAM" id="Phobius"/>
    </source>
</evidence>
<feature type="transmembrane region" description="Helical" evidence="1">
    <location>
        <begin position="597"/>
        <end position="621"/>
    </location>
</feature>
<keyword evidence="1" id="KW-0812">Transmembrane</keyword>
<reference evidence="2 3" key="1">
    <citation type="submission" date="2015-06" db="EMBL/GenBank/DDBJ databases">
        <title>Draft genome of the ant-associated black yeast Phialophora attae CBS 131958.</title>
        <authorList>
            <person name="Moreno L.F."/>
            <person name="Stielow B.J."/>
            <person name="de Hoog S."/>
            <person name="Vicente V.A."/>
            <person name="Weiss V.A."/>
            <person name="de Vries M."/>
            <person name="Cruz L.M."/>
            <person name="Souza E.M."/>
        </authorList>
    </citation>
    <scope>NUCLEOTIDE SEQUENCE [LARGE SCALE GENOMIC DNA]</scope>
    <source>
        <strain evidence="2 3">CBS 131958</strain>
    </source>
</reference>
<accession>A0A0N0NIR0</accession>
<comment type="caution">
    <text evidence="2">The sequence shown here is derived from an EMBL/GenBank/DDBJ whole genome shotgun (WGS) entry which is preliminary data.</text>
</comment>
<sequence>MAEKIAPITDIQQVDSPTAIEPDRNQRPDKDVRSAVWAIVTGVALPCLPILVILAVLLAFIFEHQVKPWEGYAELALNTTVAAKQDWLAIIRDVRHNGGSNAYLVRYNATTLTTIASWTSRIIPYLTSSIMALVAFFAARYIVQQSKRGEDAVLPDPEQLTILISLLGGNGISPLKDTLIYRWLKKERLISPVPAVAWILAFITFLGLLIPLVDTWFGIATHATAITILSNTTNSQKYGRQLDRTADDTTGALGLCADGPNTNLSLFWSTNTFWPCSLKLAAADLASVHLTLASSLNATKLQYGVQTDNSVSNFTVNSTNWFFFTDPRANSALDFTASSPGISTQCTPMTAKCLSDRPTDGAYDGGFACSKGFRGNIQRNWPTVLGNETAPHDLGVSPLNTTGIAFAGDAALNEIPGLVKTTVPGGSGGPQWPEILPRNPMHFGTWAINYPAYDNTPDILYSDPEFAFTGAGNMWFLNCSSTVANITYAWSNGSLLHFDPVIASPEMAALFLGQYSVYGLTPDFKPSVDLTLATIANLAAVSVSDSSGMIELSTVWATQFSKNTLARSVGAFAPLTNVIEQHREAGVIVARVPLAPLYLLIAVKLIYVIAVIALAIGAYAFTHPAETELVKAQLSAKGLAAAHFDQPGLQDVLHHSQTDLEGAGVSPAEIEVLNCAREVAEQSPTVSDAIKTCLWIIRTFNTIRHPIRSAAVTIILEAMQPHHKDTCSCPDEHVQLVVEWRKALIDPANNMHRHLAIAETERAKISRIEQIVAAIRAIRGAGRPLSKCSAAGEIEILRAPETHICDESCDGYGCGYDSSARSRLWQVWPRLPADPDEASERQEREAEPVEAIKEDLVAMYSSPSAYGGPYKFEETLSNCYRMAPEGNSKKCERRNDSPLA</sequence>
<feature type="transmembrane region" description="Helical" evidence="1">
    <location>
        <begin position="35"/>
        <end position="62"/>
    </location>
</feature>
<dbReference type="Proteomes" id="UP000038010">
    <property type="component" value="Unassembled WGS sequence"/>
</dbReference>
<dbReference type="EMBL" id="LFJN01000033">
    <property type="protein sequence ID" value="KPI36111.1"/>
    <property type="molecule type" value="Genomic_DNA"/>
</dbReference>
<evidence type="ECO:0008006" key="4">
    <source>
        <dbReference type="Google" id="ProtNLM"/>
    </source>
</evidence>